<dbReference type="AlphaFoldDB" id="B3QZ63"/>
<dbReference type="Pfam" id="PF03372">
    <property type="entry name" value="Exo_endo_phos"/>
    <property type="match status" value="1"/>
</dbReference>
<feature type="binding site" evidence="6">
    <location>
        <position position="270"/>
    </location>
    <ligand>
        <name>Mg(2+)</name>
        <dbReference type="ChEBI" id="CHEBI:18420"/>
        <label>1</label>
    </ligand>
</feature>
<dbReference type="InterPro" id="IPR020847">
    <property type="entry name" value="AP_endonuclease_F1_BS"/>
</dbReference>
<proteinExistence type="inferred from homology"/>
<keyword evidence="10" id="KW-1185">Reference proteome</keyword>
<dbReference type="PROSITE" id="PS51435">
    <property type="entry name" value="AP_NUCLEASE_F1_4"/>
    <property type="match status" value="1"/>
</dbReference>
<dbReference type="PROSITE" id="PS00726">
    <property type="entry name" value="AP_NUCLEASE_F1_1"/>
    <property type="match status" value="1"/>
</dbReference>
<dbReference type="InterPro" id="IPR036691">
    <property type="entry name" value="Endo/exonu/phosph_ase_sf"/>
</dbReference>
<dbReference type="STRING" id="517418.Ctha_1293"/>
<dbReference type="InterPro" id="IPR037493">
    <property type="entry name" value="ExoIII-like"/>
</dbReference>
<dbReference type="GO" id="GO:0003677">
    <property type="term" value="F:DNA binding"/>
    <property type="evidence" value="ECO:0007669"/>
    <property type="project" value="InterPro"/>
</dbReference>
<evidence type="ECO:0000256" key="3">
    <source>
        <dbReference type="ARBA" id="ARBA00022801"/>
    </source>
</evidence>
<comment type="similarity">
    <text evidence="1">Belongs to the DNA repair enzymes AP/ExoA family.</text>
</comment>
<dbReference type="InterPro" id="IPR004808">
    <property type="entry name" value="AP_endonuc_1"/>
</dbReference>
<dbReference type="SUPFAM" id="SSF56219">
    <property type="entry name" value="DNase I-like"/>
    <property type="match status" value="1"/>
</dbReference>
<evidence type="ECO:0000313" key="9">
    <source>
        <dbReference type="EMBL" id="ACF13756.1"/>
    </source>
</evidence>
<keyword evidence="2 6" id="KW-0479">Metal-binding</keyword>
<dbReference type="Proteomes" id="UP000001208">
    <property type="component" value="Chromosome"/>
</dbReference>
<dbReference type="NCBIfam" id="TIGR00195">
    <property type="entry name" value="exoDNase_III"/>
    <property type="match status" value="1"/>
</dbReference>
<name>B3QZ63_CHLT3</name>
<dbReference type="PANTHER" id="PTHR43250">
    <property type="entry name" value="EXODEOXYRIBONUCLEASE III"/>
    <property type="match status" value="1"/>
</dbReference>
<comment type="cofactor">
    <cofactor evidence="6">
        <name>Mg(2+)</name>
        <dbReference type="ChEBI" id="CHEBI:18420"/>
    </cofactor>
    <cofactor evidence="6">
        <name>Mn(2+)</name>
        <dbReference type="ChEBI" id="CHEBI:29035"/>
    </cofactor>
    <text evidence="6">Probably binds two magnesium or manganese ions per subunit.</text>
</comment>
<keyword evidence="4 6" id="KW-0460">Magnesium</keyword>
<evidence type="ECO:0000313" key="10">
    <source>
        <dbReference type="Proteomes" id="UP000001208"/>
    </source>
</evidence>
<dbReference type="OrthoDB" id="9803914at2"/>
<evidence type="ECO:0000256" key="6">
    <source>
        <dbReference type="PIRSR" id="PIRSR604808-2"/>
    </source>
</evidence>
<reference evidence="9 10" key="1">
    <citation type="submission" date="2008-06" db="EMBL/GenBank/DDBJ databases">
        <title>Complete sequence of Chloroherpeton thalassium ATCC 35110.</title>
        <authorList>
            <consortium name="US DOE Joint Genome Institute"/>
            <person name="Lucas S."/>
            <person name="Copeland A."/>
            <person name="Lapidus A."/>
            <person name="Glavina del Rio T."/>
            <person name="Dalin E."/>
            <person name="Tice H."/>
            <person name="Bruce D."/>
            <person name="Goodwin L."/>
            <person name="Pitluck S."/>
            <person name="Schmutz J."/>
            <person name="Larimer F."/>
            <person name="Land M."/>
            <person name="Hauser L."/>
            <person name="Kyrpides N."/>
            <person name="Mikhailova N."/>
            <person name="Liu Z."/>
            <person name="Li T."/>
            <person name="Zhao F."/>
            <person name="Overmann J."/>
            <person name="Bryant D.A."/>
            <person name="Richardson P."/>
        </authorList>
    </citation>
    <scope>NUCLEOTIDE SEQUENCE [LARGE SCALE GENOMIC DNA]</scope>
    <source>
        <strain evidence="10">ATCC 35110 / GB-78</strain>
    </source>
</reference>
<dbReference type="EMBL" id="CP001100">
    <property type="protein sequence ID" value="ACF13756.1"/>
    <property type="molecule type" value="Genomic_DNA"/>
</dbReference>
<sequence>MLAVQCVSRVRNFRSDNFGRCLIFTVSTWNINGIRARKDSLVDWLASNKPDILFLQEIKADIAKIPPVFSELPDYDAFWNDSTFKGGYSGTGILVKKSLKESLGNPIFSIPEFDAENRIVEAAFKQTVLIGIYTPRGEKDDHYELKLQMLEQLTLRAQGLMQNGADVLICGDFNVAHTEKDVHSSQNKPNATGLRPKERAAIDRLLSAGLIDITRALYPDNSELFTWWPYWKGAREKNLGWRIDCFYVSPQLATRTRKVEVDTEEKSSDHSPVTLVLDFPI</sequence>
<dbReference type="InterPro" id="IPR005135">
    <property type="entry name" value="Endo/exonuclease/phosphatase"/>
</dbReference>
<dbReference type="GO" id="GO:0008311">
    <property type="term" value="F:double-stranded DNA 3'-5' DNA exonuclease activity"/>
    <property type="evidence" value="ECO:0007669"/>
    <property type="project" value="UniProtKB-EC"/>
</dbReference>
<feature type="active site" description="Proton donor/acceptor" evidence="5">
    <location>
        <position position="172"/>
    </location>
</feature>
<dbReference type="GO" id="GO:0046872">
    <property type="term" value="F:metal ion binding"/>
    <property type="evidence" value="ECO:0007669"/>
    <property type="project" value="UniProtKB-KW"/>
</dbReference>
<feature type="domain" description="Endonuclease/exonuclease/phosphatase" evidence="8">
    <location>
        <begin position="28"/>
        <end position="270"/>
    </location>
</feature>
<feature type="binding site" evidence="6">
    <location>
        <position position="174"/>
    </location>
    <ligand>
        <name>Mg(2+)</name>
        <dbReference type="ChEBI" id="CHEBI:18420"/>
        <label>1</label>
    </ligand>
</feature>
<dbReference type="GO" id="GO:0004519">
    <property type="term" value="F:endonuclease activity"/>
    <property type="evidence" value="ECO:0007669"/>
    <property type="project" value="InterPro"/>
</dbReference>
<dbReference type="Gene3D" id="3.60.10.10">
    <property type="entry name" value="Endonuclease/exonuclease/phosphatase"/>
    <property type="match status" value="1"/>
</dbReference>
<keyword evidence="3 9" id="KW-0378">Hydrolase</keyword>
<feature type="site" description="Interaction with DNA substrate" evidence="7">
    <location>
        <position position="270"/>
    </location>
</feature>
<dbReference type="EC" id="3.1.11.2" evidence="9"/>
<dbReference type="KEGG" id="cts:Ctha_1293"/>
<evidence type="ECO:0000256" key="7">
    <source>
        <dbReference type="PIRSR" id="PIRSR604808-3"/>
    </source>
</evidence>
<dbReference type="PANTHER" id="PTHR43250:SF2">
    <property type="entry name" value="EXODEOXYRIBONUCLEASE III"/>
    <property type="match status" value="1"/>
</dbReference>
<feature type="active site" description="Proton acceptor" evidence="5">
    <location>
        <position position="270"/>
    </location>
</feature>
<dbReference type="eggNOG" id="COG0708">
    <property type="taxonomic scope" value="Bacteria"/>
</dbReference>
<evidence type="ECO:0000259" key="8">
    <source>
        <dbReference type="Pfam" id="PF03372"/>
    </source>
</evidence>
<gene>
    <name evidence="9" type="ordered locus">Ctha_1293</name>
</gene>
<dbReference type="GO" id="GO:0006281">
    <property type="term" value="P:DNA repair"/>
    <property type="evidence" value="ECO:0007669"/>
    <property type="project" value="InterPro"/>
</dbReference>
<organism evidence="9 10">
    <name type="scientific">Chloroherpeton thalassium (strain ATCC 35110 / GB-78)</name>
    <dbReference type="NCBI Taxonomy" id="517418"/>
    <lineage>
        <taxon>Bacteria</taxon>
        <taxon>Pseudomonadati</taxon>
        <taxon>Chlorobiota</taxon>
        <taxon>Chlorobiia</taxon>
        <taxon>Chlorobiales</taxon>
        <taxon>Chloroherpetonaceae</taxon>
        <taxon>Chloroherpeton</taxon>
    </lineage>
</organism>
<dbReference type="HOGENOM" id="CLU_027539_3_1_10"/>
<feature type="site" description="Important for catalytic activity" evidence="7">
    <location>
        <position position="244"/>
    </location>
</feature>
<evidence type="ECO:0000256" key="4">
    <source>
        <dbReference type="ARBA" id="ARBA00022842"/>
    </source>
</evidence>
<feature type="site" description="Transition state stabilizer" evidence="7">
    <location>
        <position position="174"/>
    </location>
</feature>
<evidence type="ECO:0000256" key="5">
    <source>
        <dbReference type="PIRSR" id="PIRSR604808-1"/>
    </source>
</evidence>
<feature type="binding site" evidence="6">
    <location>
        <position position="57"/>
    </location>
    <ligand>
        <name>Mg(2+)</name>
        <dbReference type="ChEBI" id="CHEBI:18420"/>
        <label>1</label>
    </ligand>
</feature>
<dbReference type="NCBIfam" id="TIGR00633">
    <property type="entry name" value="xth"/>
    <property type="match status" value="1"/>
</dbReference>
<evidence type="ECO:0000256" key="2">
    <source>
        <dbReference type="ARBA" id="ARBA00022723"/>
    </source>
</evidence>
<protein>
    <submittedName>
        <fullName evidence="9">Exodeoxyribonuclease III Xth</fullName>
        <ecNumber evidence="9">3.1.11.2</ecNumber>
    </submittedName>
</protein>
<feature type="binding site" evidence="6">
    <location>
        <position position="30"/>
    </location>
    <ligand>
        <name>Mg(2+)</name>
        <dbReference type="ChEBI" id="CHEBI:18420"/>
        <label>1</label>
    </ligand>
</feature>
<feature type="active site" evidence="5">
    <location>
        <position position="133"/>
    </location>
</feature>
<feature type="binding site" evidence="6">
    <location>
        <position position="172"/>
    </location>
    <ligand>
        <name>Mg(2+)</name>
        <dbReference type="ChEBI" id="CHEBI:18420"/>
        <label>1</label>
    </ligand>
</feature>
<accession>B3QZ63</accession>
<evidence type="ECO:0000256" key="1">
    <source>
        <dbReference type="ARBA" id="ARBA00007092"/>
    </source>
</evidence>
<keyword evidence="6" id="KW-0464">Manganese</keyword>
<feature type="binding site" evidence="6">
    <location>
        <position position="269"/>
    </location>
    <ligand>
        <name>Mg(2+)</name>
        <dbReference type="ChEBI" id="CHEBI:18420"/>
        <label>1</label>
    </ligand>
</feature>